<keyword evidence="1" id="KW-0472">Membrane</keyword>
<feature type="transmembrane region" description="Helical" evidence="1">
    <location>
        <begin position="21"/>
        <end position="43"/>
    </location>
</feature>
<keyword evidence="1" id="KW-0812">Transmembrane</keyword>
<evidence type="ECO:0000256" key="1">
    <source>
        <dbReference type="SAM" id="Phobius"/>
    </source>
</evidence>
<evidence type="ECO:0000313" key="4">
    <source>
        <dbReference type="Proteomes" id="UP000326169"/>
    </source>
</evidence>
<dbReference type="Pfam" id="PF02698">
    <property type="entry name" value="DUF218"/>
    <property type="match status" value="1"/>
</dbReference>
<name>A0A5M3T3S2_LIMPL</name>
<evidence type="ECO:0000259" key="2">
    <source>
        <dbReference type="Pfam" id="PF02698"/>
    </source>
</evidence>
<dbReference type="EMBL" id="BIMW01000090">
    <property type="protein sequence ID" value="GCE94114.1"/>
    <property type="molecule type" value="Genomic_DNA"/>
</dbReference>
<gene>
    <name evidence="3" type="ORF">NIES46_21670</name>
</gene>
<comment type="caution">
    <text evidence="3">The sequence shown here is derived from an EMBL/GenBank/DDBJ whole genome shotgun (WGS) entry which is preliminary data.</text>
</comment>
<dbReference type="InterPro" id="IPR003848">
    <property type="entry name" value="DUF218"/>
</dbReference>
<organism evidence="3 4">
    <name type="scientific">Limnospira platensis NIES-46</name>
    <dbReference type="NCBI Taxonomy" id="1236695"/>
    <lineage>
        <taxon>Bacteria</taxon>
        <taxon>Bacillati</taxon>
        <taxon>Cyanobacteriota</taxon>
        <taxon>Cyanophyceae</taxon>
        <taxon>Oscillatoriophycideae</taxon>
        <taxon>Oscillatoriales</taxon>
        <taxon>Sirenicapillariaceae</taxon>
        <taxon>Limnospira</taxon>
    </lineage>
</organism>
<keyword evidence="1" id="KW-1133">Transmembrane helix</keyword>
<reference evidence="3 4" key="1">
    <citation type="journal article" date="2019" name="J Genomics">
        <title>The Draft Genome of a Hydrogen-producing Cyanobacterium, Arthrospira platensis NIES-46.</title>
        <authorList>
            <person name="Suzuki S."/>
            <person name="Yamaguchi H."/>
            <person name="Kawachi M."/>
        </authorList>
    </citation>
    <scope>NUCLEOTIDE SEQUENCE [LARGE SCALE GENOMIC DNA]</scope>
    <source>
        <strain evidence="3 4">NIES-46</strain>
    </source>
</reference>
<proteinExistence type="predicted"/>
<accession>A0A5M3T3S2</accession>
<dbReference type="Proteomes" id="UP000326169">
    <property type="component" value="Unassembled WGS sequence"/>
</dbReference>
<sequence length="246" mass="27602">MSKPQNTPRLIRQGARRRVKILLIAACALMLFMSLGLVNHLLIMRSSAREPVDTFLVLGGSIRREIYVSQLATEYPQIPIIISKGSDDPCIVKLFERNKAPSQGVWLEKCANSTFGNYMFSQPLLTQWGARHVKILTSDTHLTRAQWMAKIMLGAHGIWPEMELVEESGIPGNTESLLKTILDLSRAILWAFFLARSGNRVVLMLFTFEKSIWLPGVKMVLPASIRGELIPNPYAIRKSAEVTADL</sequence>
<feature type="domain" description="DUF218" evidence="2">
    <location>
        <begin position="54"/>
        <end position="152"/>
    </location>
</feature>
<protein>
    <recommendedName>
        <fullName evidence="2">DUF218 domain-containing protein</fullName>
    </recommendedName>
</protein>
<dbReference type="RefSeq" id="WP_006616619.1">
    <property type="nucleotide sequence ID" value="NZ_BIMW01000090.1"/>
</dbReference>
<keyword evidence="4" id="KW-1185">Reference proteome</keyword>
<evidence type="ECO:0000313" key="3">
    <source>
        <dbReference type="EMBL" id="GCE94114.1"/>
    </source>
</evidence>
<dbReference type="GeneID" id="301683021"/>